<dbReference type="Proteomes" id="UP001066276">
    <property type="component" value="Chromosome 8"/>
</dbReference>
<proteinExistence type="predicted"/>
<dbReference type="EMBL" id="JANPWB010000012">
    <property type="protein sequence ID" value="KAJ1112663.1"/>
    <property type="molecule type" value="Genomic_DNA"/>
</dbReference>
<name>A0AAV7NHJ9_PLEWA</name>
<keyword evidence="2" id="KW-1185">Reference proteome</keyword>
<gene>
    <name evidence="1" type="ORF">NDU88_000924</name>
</gene>
<evidence type="ECO:0000313" key="1">
    <source>
        <dbReference type="EMBL" id="KAJ1112663.1"/>
    </source>
</evidence>
<protein>
    <submittedName>
        <fullName evidence="1">Uncharacterized protein</fullName>
    </submittedName>
</protein>
<accession>A0AAV7NHJ9</accession>
<evidence type="ECO:0000313" key="2">
    <source>
        <dbReference type="Proteomes" id="UP001066276"/>
    </source>
</evidence>
<reference evidence="1" key="1">
    <citation type="journal article" date="2022" name="bioRxiv">
        <title>Sequencing and chromosome-scale assembly of the giantPleurodeles waltlgenome.</title>
        <authorList>
            <person name="Brown T."/>
            <person name="Elewa A."/>
            <person name="Iarovenko S."/>
            <person name="Subramanian E."/>
            <person name="Araus A.J."/>
            <person name="Petzold A."/>
            <person name="Susuki M."/>
            <person name="Suzuki K.-i.T."/>
            <person name="Hayashi T."/>
            <person name="Toyoda A."/>
            <person name="Oliveira C."/>
            <person name="Osipova E."/>
            <person name="Leigh N.D."/>
            <person name="Simon A."/>
            <person name="Yun M.H."/>
        </authorList>
    </citation>
    <scope>NUCLEOTIDE SEQUENCE</scope>
    <source>
        <strain evidence="1">20211129_DDA</strain>
        <tissue evidence="1">Liver</tissue>
    </source>
</reference>
<dbReference type="AlphaFoldDB" id="A0AAV7NHJ9"/>
<organism evidence="1 2">
    <name type="scientific">Pleurodeles waltl</name>
    <name type="common">Iberian ribbed newt</name>
    <dbReference type="NCBI Taxonomy" id="8319"/>
    <lineage>
        <taxon>Eukaryota</taxon>
        <taxon>Metazoa</taxon>
        <taxon>Chordata</taxon>
        <taxon>Craniata</taxon>
        <taxon>Vertebrata</taxon>
        <taxon>Euteleostomi</taxon>
        <taxon>Amphibia</taxon>
        <taxon>Batrachia</taxon>
        <taxon>Caudata</taxon>
        <taxon>Salamandroidea</taxon>
        <taxon>Salamandridae</taxon>
        <taxon>Pleurodelinae</taxon>
        <taxon>Pleurodeles</taxon>
    </lineage>
</organism>
<sequence length="99" mass="11444">MPNAGETQSGRGNQAYFRQLTDTRDILELYTLKSSQQLLHREGDRSGRLLAWILRRKLLRTLVLHLTNPQGGEARTHHDIVTVFRDHLERVYANPVNPD</sequence>
<comment type="caution">
    <text evidence="1">The sequence shown here is derived from an EMBL/GenBank/DDBJ whole genome shotgun (WGS) entry which is preliminary data.</text>
</comment>